<dbReference type="InterPro" id="IPR012677">
    <property type="entry name" value="Nucleotide-bd_a/b_plait_sf"/>
</dbReference>
<accession>A0A8K0JHB4</accession>
<evidence type="ECO:0000256" key="3">
    <source>
        <dbReference type="SAM" id="MobiDB-lite"/>
    </source>
</evidence>
<reference evidence="5" key="1">
    <citation type="submission" date="2020-04" db="EMBL/GenBank/DDBJ databases">
        <title>Analysis of mating type loci in Filobasidium floriforme.</title>
        <authorList>
            <person name="Nowrousian M."/>
        </authorList>
    </citation>
    <scope>NUCLEOTIDE SEQUENCE</scope>
    <source>
        <strain evidence="5">CBS 6242</strain>
    </source>
</reference>
<feature type="compositionally biased region" description="Low complexity" evidence="3">
    <location>
        <begin position="18"/>
        <end position="34"/>
    </location>
</feature>
<dbReference type="Pfam" id="PF00076">
    <property type="entry name" value="RRM_1"/>
    <property type="match status" value="1"/>
</dbReference>
<dbReference type="CDD" id="cd12418">
    <property type="entry name" value="RRM_Aly_REF_like"/>
    <property type="match status" value="1"/>
</dbReference>
<evidence type="ECO:0000313" key="6">
    <source>
        <dbReference type="Proteomes" id="UP000812966"/>
    </source>
</evidence>
<feature type="compositionally biased region" description="Basic and acidic residues" evidence="3">
    <location>
        <begin position="176"/>
        <end position="191"/>
    </location>
</feature>
<dbReference type="SUPFAM" id="SSF54928">
    <property type="entry name" value="RNA-binding domain, RBD"/>
    <property type="match status" value="1"/>
</dbReference>
<feature type="region of interest" description="Disordered" evidence="3">
    <location>
        <begin position="160"/>
        <end position="281"/>
    </location>
</feature>
<dbReference type="InterPro" id="IPR051229">
    <property type="entry name" value="ALYREF_mRNA_export"/>
</dbReference>
<dbReference type="PANTHER" id="PTHR19965">
    <property type="entry name" value="RNA AND EXPORT FACTOR BINDING PROTEIN"/>
    <property type="match status" value="1"/>
</dbReference>
<dbReference type="Gene3D" id="3.30.70.330">
    <property type="match status" value="1"/>
</dbReference>
<feature type="compositionally biased region" description="Basic and acidic residues" evidence="3">
    <location>
        <begin position="1"/>
        <end position="16"/>
    </location>
</feature>
<dbReference type="EMBL" id="JABELV010000127">
    <property type="protein sequence ID" value="KAG7530119.1"/>
    <property type="molecule type" value="Genomic_DNA"/>
</dbReference>
<feature type="compositionally biased region" description="Basic and acidic residues" evidence="3">
    <location>
        <begin position="224"/>
        <end position="239"/>
    </location>
</feature>
<dbReference type="Proteomes" id="UP000812966">
    <property type="component" value="Unassembled WGS sequence"/>
</dbReference>
<dbReference type="InterPro" id="IPR035979">
    <property type="entry name" value="RBD_domain_sf"/>
</dbReference>
<evidence type="ECO:0000313" key="5">
    <source>
        <dbReference type="EMBL" id="KAG7530119.1"/>
    </source>
</evidence>
<gene>
    <name evidence="5" type="ORF">FFLO_05234</name>
</gene>
<dbReference type="GO" id="GO:0003729">
    <property type="term" value="F:mRNA binding"/>
    <property type="evidence" value="ECO:0007669"/>
    <property type="project" value="TreeGrafter"/>
</dbReference>
<feature type="compositionally biased region" description="Low complexity" evidence="3">
    <location>
        <begin position="260"/>
        <end position="274"/>
    </location>
</feature>
<evidence type="ECO:0000256" key="1">
    <source>
        <dbReference type="ARBA" id="ARBA00022884"/>
    </source>
</evidence>
<name>A0A8K0JHB4_9TREE</name>
<proteinExistence type="predicted"/>
<feature type="region of interest" description="Disordered" evidence="3">
    <location>
        <begin position="1"/>
        <end position="69"/>
    </location>
</feature>
<evidence type="ECO:0000259" key="4">
    <source>
        <dbReference type="PROSITE" id="PS50102"/>
    </source>
</evidence>
<comment type="caution">
    <text evidence="5">The sequence shown here is derived from an EMBL/GenBank/DDBJ whole genome shotgun (WGS) entry which is preliminary data.</text>
</comment>
<keyword evidence="1 2" id="KW-0694">RNA-binding</keyword>
<dbReference type="AlphaFoldDB" id="A0A8K0JHB4"/>
<dbReference type="SMART" id="SM00360">
    <property type="entry name" value="RRM"/>
    <property type="match status" value="1"/>
</dbReference>
<dbReference type="SMART" id="SM01218">
    <property type="entry name" value="FoP_duplication"/>
    <property type="match status" value="1"/>
</dbReference>
<evidence type="ECO:0000256" key="2">
    <source>
        <dbReference type="PROSITE-ProRule" id="PRU00176"/>
    </source>
</evidence>
<dbReference type="GO" id="GO:0005634">
    <property type="term" value="C:nucleus"/>
    <property type="evidence" value="ECO:0007669"/>
    <property type="project" value="TreeGrafter"/>
</dbReference>
<feature type="domain" description="RRM" evidence="4">
    <location>
        <begin position="77"/>
        <end position="155"/>
    </location>
</feature>
<protein>
    <recommendedName>
        <fullName evidence="4">RRM domain-containing protein</fullName>
    </recommendedName>
</protein>
<dbReference type="PROSITE" id="PS50102">
    <property type="entry name" value="RRM"/>
    <property type="match status" value="1"/>
</dbReference>
<dbReference type="InterPro" id="IPR025715">
    <property type="entry name" value="FoP_C"/>
</dbReference>
<dbReference type="PANTHER" id="PTHR19965:SF82">
    <property type="entry name" value="THO COMPLEX SUBUNIT 4"/>
    <property type="match status" value="1"/>
</dbReference>
<sequence length="281" mass="30194">MDVEKSLDERISDRKGSRPAANRAPRPSRPASNATPYARPPPRSTDGAWTHDMYNQRGGRPAGGAGFRPRAAEGRETRLLISNLHYEVTKDDLTTIFSRAGTIVDGPIIRYDRSGRSTGVATVNYENNKQAKDAINRFDGNLAKGQALNIRFDDYQPRATEQMSKGGSDLLGRIEGGSKMRSDSGNNDRRSTGPARNGNAGSDSWGRGATRAPRHSGPAPSRGGRSERGPRPARGDKPAPKSRKPLTAEDLDKELDTYHAPATTATTTATAAPADGDVEMA</sequence>
<organism evidence="5 6">
    <name type="scientific">Filobasidium floriforme</name>
    <dbReference type="NCBI Taxonomy" id="5210"/>
    <lineage>
        <taxon>Eukaryota</taxon>
        <taxon>Fungi</taxon>
        <taxon>Dikarya</taxon>
        <taxon>Basidiomycota</taxon>
        <taxon>Agaricomycotina</taxon>
        <taxon>Tremellomycetes</taxon>
        <taxon>Filobasidiales</taxon>
        <taxon>Filobasidiaceae</taxon>
        <taxon>Filobasidium</taxon>
    </lineage>
</organism>
<dbReference type="InterPro" id="IPR000504">
    <property type="entry name" value="RRM_dom"/>
</dbReference>
<keyword evidence="6" id="KW-1185">Reference proteome</keyword>